<dbReference type="GO" id="GO:0006953">
    <property type="term" value="P:acute-phase response"/>
    <property type="evidence" value="ECO:0007669"/>
    <property type="project" value="UniProtKB-KW"/>
</dbReference>
<dbReference type="Proteomes" id="UP000694620">
    <property type="component" value="Chromosome 18"/>
</dbReference>
<evidence type="ECO:0000313" key="13">
    <source>
        <dbReference type="Proteomes" id="UP000694620"/>
    </source>
</evidence>
<dbReference type="GeneTree" id="ENSGT01100000263515"/>
<dbReference type="GO" id="GO:0005576">
    <property type="term" value="C:extracellular region"/>
    <property type="evidence" value="ECO:0007669"/>
    <property type="project" value="UniProtKB-SubCell"/>
</dbReference>
<keyword evidence="4 10" id="KW-0479">Metal-binding</keyword>
<evidence type="ECO:0000256" key="5">
    <source>
        <dbReference type="ARBA" id="ARBA00022729"/>
    </source>
</evidence>
<dbReference type="AlphaFoldDB" id="A0A8C4T7R9"/>
<keyword evidence="7" id="KW-1015">Disulfide bond</keyword>
<dbReference type="PROSITE" id="PS00289">
    <property type="entry name" value="PTX_1"/>
    <property type="match status" value="1"/>
</dbReference>
<evidence type="ECO:0000259" key="11">
    <source>
        <dbReference type="PROSITE" id="PS51828"/>
    </source>
</evidence>
<reference evidence="12" key="2">
    <citation type="submission" date="2025-08" db="UniProtKB">
        <authorList>
            <consortium name="Ensembl"/>
        </authorList>
    </citation>
    <scope>IDENTIFICATION</scope>
</reference>
<proteinExistence type="inferred from homology"/>
<feature type="signal peptide" evidence="10">
    <location>
        <begin position="1"/>
        <end position="18"/>
    </location>
</feature>
<dbReference type="InterPro" id="IPR051005">
    <property type="entry name" value="Pentraxin_domain"/>
</dbReference>
<evidence type="ECO:0000256" key="7">
    <source>
        <dbReference type="ARBA" id="ARBA00023157"/>
    </source>
</evidence>
<evidence type="ECO:0000256" key="2">
    <source>
        <dbReference type="ARBA" id="ARBA00022486"/>
    </source>
</evidence>
<comment type="subcellular location">
    <subcellularLocation>
        <location evidence="1 10">Secreted</location>
    </subcellularLocation>
</comment>
<protein>
    <recommendedName>
        <fullName evidence="10">Pentraxin family member</fullName>
    </recommendedName>
</protein>
<dbReference type="PROSITE" id="PS51828">
    <property type="entry name" value="PTX_2"/>
    <property type="match status" value="1"/>
</dbReference>
<evidence type="ECO:0000256" key="10">
    <source>
        <dbReference type="RuleBase" id="RU362112"/>
    </source>
</evidence>
<feature type="domain" description="Pentraxin (PTX)" evidence="11">
    <location>
        <begin position="22"/>
        <end position="228"/>
    </location>
</feature>
<dbReference type="PANTHER" id="PTHR45869:SF7">
    <property type="entry name" value="C-REACTIVE PROTEIN"/>
    <property type="match status" value="1"/>
</dbReference>
<keyword evidence="13" id="KW-1185">Reference proteome</keyword>
<comment type="cofactor">
    <cofactor evidence="10">
        <name>Ca(2+)</name>
        <dbReference type="ChEBI" id="CHEBI:29108"/>
    </cofactor>
    <text evidence="10">Binds 2 calcium ions per subunit.</text>
</comment>
<dbReference type="Gene3D" id="2.60.120.200">
    <property type="match status" value="1"/>
</dbReference>
<evidence type="ECO:0000313" key="12">
    <source>
        <dbReference type="Ensembl" id="ENSECRP00000026819.1"/>
    </source>
</evidence>
<reference evidence="12" key="3">
    <citation type="submission" date="2025-09" db="UniProtKB">
        <authorList>
            <consortium name="Ensembl"/>
        </authorList>
    </citation>
    <scope>IDENTIFICATION</scope>
</reference>
<gene>
    <name evidence="12" type="primary">CRP</name>
</gene>
<dbReference type="SUPFAM" id="SSF49899">
    <property type="entry name" value="Concanavalin A-like lectins/glucanases"/>
    <property type="match status" value="1"/>
</dbReference>
<dbReference type="PRINTS" id="PR00895">
    <property type="entry name" value="PENTAXIN"/>
</dbReference>
<dbReference type="InterPro" id="IPR013320">
    <property type="entry name" value="ConA-like_dom_sf"/>
</dbReference>
<comment type="similarity">
    <text evidence="8 10">Belongs to the pentraxin family.</text>
</comment>
<dbReference type="SMART" id="SM00159">
    <property type="entry name" value="PTX"/>
    <property type="match status" value="1"/>
</dbReference>
<name>A0A8C4T7R9_ERPCA</name>
<comment type="caution">
    <text evidence="9">Lacks conserved residue(s) required for the propagation of feature annotation.</text>
</comment>
<feature type="chain" id="PRO_5034879777" description="Pentraxin family member" evidence="10">
    <location>
        <begin position="19"/>
        <end position="233"/>
    </location>
</feature>
<keyword evidence="3" id="KW-0964">Secreted</keyword>
<dbReference type="InterPro" id="IPR001759">
    <property type="entry name" value="PTX_dom"/>
</dbReference>
<evidence type="ECO:0000256" key="9">
    <source>
        <dbReference type="PROSITE-ProRule" id="PRU01172"/>
    </source>
</evidence>
<dbReference type="FunFam" id="2.60.120.200:FF:000070">
    <property type="entry name" value="Serum amyloid P-component"/>
    <property type="match status" value="1"/>
</dbReference>
<evidence type="ECO:0000256" key="3">
    <source>
        <dbReference type="ARBA" id="ARBA00022525"/>
    </source>
</evidence>
<sequence length="233" mass="25870">MEQLLFFIFLLGISAGSAEDLSGKIFTFPTTSSSAFVKLKPNMEGDIQNVTVCLRYATDLSRGNSLFSLATPTQFNAFLIFNLKPGIVRLHVGPTAYADIWVPQAKEVLPLWTHICATWESSTGLGQLWINGVGTVRRGISKGFKLNEKINILLGQDQDYFGGGFASDQSFVGQISDVHMWNYVLSPCDIVGVYNSFNFTPGNVLNWKEMQYELHGYVILESESKMHCQSGYA</sequence>
<reference evidence="12" key="1">
    <citation type="submission" date="2021-06" db="EMBL/GenBank/DDBJ databases">
        <authorList>
            <consortium name="Wellcome Sanger Institute Data Sharing"/>
        </authorList>
    </citation>
    <scope>NUCLEOTIDE SEQUENCE [LARGE SCALE GENOMIC DNA]</scope>
</reference>
<dbReference type="GO" id="GO:0046872">
    <property type="term" value="F:metal ion binding"/>
    <property type="evidence" value="ECO:0007669"/>
    <property type="project" value="UniProtKB-KW"/>
</dbReference>
<organism evidence="12 13">
    <name type="scientific">Erpetoichthys calabaricus</name>
    <name type="common">Rope fish</name>
    <name type="synonym">Calamoichthys calabaricus</name>
    <dbReference type="NCBI Taxonomy" id="27687"/>
    <lineage>
        <taxon>Eukaryota</taxon>
        <taxon>Metazoa</taxon>
        <taxon>Chordata</taxon>
        <taxon>Craniata</taxon>
        <taxon>Vertebrata</taxon>
        <taxon>Euteleostomi</taxon>
        <taxon>Actinopterygii</taxon>
        <taxon>Polypteriformes</taxon>
        <taxon>Polypteridae</taxon>
        <taxon>Erpetoichthys</taxon>
    </lineage>
</organism>
<keyword evidence="2" id="KW-0011">Acute phase</keyword>
<keyword evidence="5 10" id="KW-0732">Signal</keyword>
<dbReference type="Pfam" id="PF00354">
    <property type="entry name" value="Pentaxin"/>
    <property type="match status" value="1"/>
</dbReference>
<evidence type="ECO:0000256" key="1">
    <source>
        <dbReference type="ARBA" id="ARBA00004613"/>
    </source>
</evidence>
<accession>A0A8C4T7R9</accession>
<evidence type="ECO:0000256" key="4">
    <source>
        <dbReference type="ARBA" id="ARBA00022723"/>
    </source>
</evidence>
<evidence type="ECO:0000256" key="8">
    <source>
        <dbReference type="ARBA" id="ARBA00038102"/>
    </source>
</evidence>
<dbReference type="InterPro" id="IPR030476">
    <property type="entry name" value="Pentaxin_CS"/>
</dbReference>
<dbReference type="PANTHER" id="PTHR45869">
    <property type="entry name" value="C-REACTIVE PROTEIN-RELATED"/>
    <property type="match status" value="1"/>
</dbReference>
<dbReference type="OrthoDB" id="547680at2759"/>
<dbReference type="Ensembl" id="ENSECRT00000027381.1">
    <property type="protein sequence ID" value="ENSECRP00000026819.1"/>
    <property type="gene ID" value="ENSECRG00000018128.1"/>
</dbReference>
<comment type="subunit">
    <text evidence="10">Homopentamer. Pentaxin (or pentraxin) have a discoid arrangement of 5 non-covalently bound subunits.</text>
</comment>
<evidence type="ECO:0000256" key="6">
    <source>
        <dbReference type="ARBA" id="ARBA00022837"/>
    </source>
</evidence>
<keyword evidence="6 10" id="KW-0106">Calcium</keyword>